<reference evidence="1 2" key="1">
    <citation type="submission" date="2019-07" db="EMBL/GenBank/DDBJ databases">
        <authorList>
            <person name="Kim J."/>
        </authorList>
    </citation>
    <scope>NUCLEOTIDE SEQUENCE [LARGE SCALE GENOMIC DNA]</scope>
    <source>
        <strain evidence="1 2">JC52</strain>
    </source>
</reference>
<dbReference type="Proteomes" id="UP000317036">
    <property type="component" value="Unassembled WGS sequence"/>
</dbReference>
<proteinExistence type="predicted"/>
<evidence type="ECO:0000313" key="1">
    <source>
        <dbReference type="EMBL" id="TVY08902.1"/>
    </source>
</evidence>
<name>A0A559K9W0_9BACL</name>
<comment type="caution">
    <text evidence="1">The sequence shown here is derived from an EMBL/GenBank/DDBJ whole genome shotgun (WGS) entry which is preliminary data.</text>
</comment>
<organism evidence="1 2">
    <name type="scientific">Paenibacillus cremeus</name>
    <dbReference type="NCBI Taxonomy" id="2163881"/>
    <lineage>
        <taxon>Bacteria</taxon>
        <taxon>Bacillati</taxon>
        <taxon>Bacillota</taxon>
        <taxon>Bacilli</taxon>
        <taxon>Bacillales</taxon>
        <taxon>Paenibacillaceae</taxon>
        <taxon>Paenibacillus</taxon>
    </lineage>
</organism>
<evidence type="ECO:0000313" key="2">
    <source>
        <dbReference type="Proteomes" id="UP000317036"/>
    </source>
</evidence>
<dbReference type="EMBL" id="VNJI01000019">
    <property type="protein sequence ID" value="TVY08902.1"/>
    <property type="molecule type" value="Genomic_DNA"/>
</dbReference>
<dbReference type="RefSeq" id="WP_144848756.1">
    <property type="nucleotide sequence ID" value="NZ_VNJI01000019.1"/>
</dbReference>
<dbReference type="AlphaFoldDB" id="A0A559K9W0"/>
<sequence length="59" mass="6942">MVNSSSVSYPYNNYDQTIQENRSEGLIIDVYEDFVHIRGRDFIAQAWIPEADKEVIRTF</sequence>
<gene>
    <name evidence="1" type="ORF">FPZ49_16665</name>
</gene>
<keyword evidence="2" id="KW-1185">Reference proteome</keyword>
<dbReference type="OrthoDB" id="1645838at2"/>
<protein>
    <submittedName>
        <fullName evidence="1">Uncharacterized protein</fullName>
    </submittedName>
</protein>
<accession>A0A559K9W0</accession>